<feature type="domain" description="DNA-directed RNA polymerase RBP11-like dimerisation" evidence="6">
    <location>
        <begin position="31"/>
        <end position="104"/>
    </location>
</feature>
<dbReference type="FunFam" id="3.30.1360.10:FF:000003">
    <property type="entry name" value="DNA-directed RNA polymerase II subunit RPB11"/>
    <property type="match status" value="1"/>
</dbReference>
<dbReference type="GO" id="GO:0005665">
    <property type="term" value="C:RNA polymerase II, core complex"/>
    <property type="evidence" value="ECO:0007669"/>
    <property type="project" value="InterPro"/>
</dbReference>
<proteinExistence type="inferred from homology"/>
<dbReference type="CDD" id="cd06926">
    <property type="entry name" value="RNAP_II_RPB11"/>
    <property type="match status" value="1"/>
</dbReference>
<comment type="similarity">
    <text evidence="5">Belongs to the archaeal Rpo11/eukaryotic RPB11/RPC19 RNA polymerase subunit family.</text>
</comment>
<dbReference type="InterPro" id="IPR008193">
    <property type="entry name" value="RNA_pol_Rpb11_13-16kDa_CS"/>
</dbReference>
<dbReference type="InterPro" id="IPR036603">
    <property type="entry name" value="RBP11-like"/>
</dbReference>
<dbReference type="OrthoDB" id="10248581at2759"/>
<dbReference type="PROSITE" id="PS01154">
    <property type="entry name" value="RNA_POL_L_13KD"/>
    <property type="match status" value="1"/>
</dbReference>
<gene>
    <name evidence="7" type="ORF">HNAJ_LOCUS7959</name>
</gene>
<evidence type="ECO:0000313" key="8">
    <source>
        <dbReference type="Proteomes" id="UP000278807"/>
    </source>
</evidence>
<dbReference type="SUPFAM" id="SSF55257">
    <property type="entry name" value="RBP11-like subunits of RNA polymerase"/>
    <property type="match status" value="1"/>
</dbReference>
<evidence type="ECO:0000256" key="2">
    <source>
        <dbReference type="ARBA" id="ARBA00022478"/>
    </source>
</evidence>
<evidence type="ECO:0000256" key="1">
    <source>
        <dbReference type="ARBA" id="ARBA00004123"/>
    </source>
</evidence>
<organism evidence="9">
    <name type="scientific">Rodentolepis nana</name>
    <name type="common">Dwarf tapeworm</name>
    <name type="synonym">Hymenolepis nana</name>
    <dbReference type="NCBI Taxonomy" id="102285"/>
    <lineage>
        <taxon>Eukaryota</taxon>
        <taxon>Metazoa</taxon>
        <taxon>Spiralia</taxon>
        <taxon>Lophotrochozoa</taxon>
        <taxon>Platyhelminthes</taxon>
        <taxon>Cestoda</taxon>
        <taxon>Eucestoda</taxon>
        <taxon>Cyclophyllidea</taxon>
        <taxon>Hymenolepididae</taxon>
        <taxon>Rodentolepis</taxon>
    </lineage>
</organism>
<protein>
    <submittedName>
        <fullName evidence="9">RNA_pol_L_2 domain-containing protein</fullName>
    </submittedName>
</protein>
<dbReference type="EMBL" id="UZAE01012161">
    <property type="protein sequence ID" value="VDO03819.1"/>
    <property type="molecule type" value="Genomic_DNA"/>
</dbReference>
<dbReference type="GO" id="GO:0046983">
    <property type="term" value="F:protein dimerization activity"/>
    <property type="evidence" value="ECO:0007669"/>
    <property type="project" value="InterPro"/>
</dbReference>
<keyword evidence="3" id="KW-0804">Transcription</keyword>
<dbReference type="PANTHER" id="PTHR13946:SF16">
    <property type="entry name" value="DNA-DIRECTED RNA POLYMERASE II SUBUNIT RPB11"/>
    <property type="match status" value="1"/>
</dbReference>
<keyword evidence="4" id="KW-0539">Nucleus</keyword>
<dbReference type="GO" id="GO:0003899">
    <property type="term" value="F:DNA-directed RNA polymerase activity"/>
    <property type="evidence" value="ECO:0007669"/>
    <property type="project" value="InterPro"/>
</dbReference>
<evidence type="ECO:0000259" key="6">
    <source>
        <dbReference type="Pfam" id="PF13656"/>
    </source>
</evidence>
<dbReference type="InterPro" id="IPR022905">
    <property type="entry name" value="Rpo11-like"/>
</dbReference>
<dbReference type="GO" id="GO:0003677">
    <property type="term" value="F:DNA binding"/>
    <property type="evidence" value="ECO:0007669"/>
    <property type="project" value="InterPro"/>
</dbReference>
<dbReference type="InterPro" id="IPR009025">
    <property type="entry name" value="RBP11-like_dimer"/>
</dbReference>
<dbReference type="WBParaSite" id="HNAJ_0000796301-mRNA-1">
    <property type="protein sequence ID" value="HNAJ_0000796301-mRNA-1"/>
    <property type="gene ID" value="HNAJ_0000796301"/>
</dbReference>
<dbReference type="Proteomes" id="UP000278807">
    <property type="component" value="Unassembled WGS sequence"/>
</dbReference>
<evidence type="ECO:0000313" key="9">
    <source>
        <dbReference type="WBParaSite" id="HNAJ_0000796301-mRNA-1"/>
    </source>
</evidence>
<dbReference type="STRING" id="102285.A0A0R3TL64"/>
<accession>A0A0R3TL64</accession>
<sequence length="110" mass="12406">MNAPASFESFLLVEGEKKVFIEKDTHVPNAAVFTLNREDHTLGNMITRQLLKDPRVLFAGYKIPHPLEHRVVIRVQTTSAVTPAEVFSSAIRDLVSEISSIEEQFRSTIK</sequence>
<evidence type="ECO:0000256" key="3">
    <source>
        <dbReference type="ARBA" id="ARBA00023163"/>
    </source>
</evidence>
<keyword evidence="8" id="KW-1185">Reference proteome</keyword>
<dbReference type="HAMAP" id="MF_00261">
    <property type="entry name" value="RNApol_arch_Rpo11"/>
    <property type="match status" value="1"/>
</dbReference>
<evidence type="ECO:0000256" key="5">
    <source>
        <dbReference type="ARBA" id="ARBA00025751"/>
    </source>
</evidence>
<dbReference type="Gene3D" id="3.30.1360.10">
    <property type="entry name" value="RNA polymerase, RBP11-like subunit"/>
    <property type="match status" value="1"/>
</dbReference>
<dbReference type="AlphaFoldDB" id="A0A0R3TL64"/>
<reference evidence="9" key="1">
    <citation type="submission" date="2017-02" db="UniProtKB">
        <authorList>
            <consortium name="WormBaseParasite"/>
        </authorList>
    </citation>
    <scope>IDENTIFICATION</scope>
</reference>
<name>A0A0R3TL64_RODNA</name>
<comment type="subcellular location">
    <subcellularLocation>
        <location evidence="1">Nucleus</location>
    </subcellularLocation>
</comment>
<evidence type="ECO:0000313" key="7">
    <source>
        <dbReference type="EMBL" id="VDO03819.1"/>
    </source>
</evidence>
<keyword evidence="2" id="KW-0240">DNA-directed RNA polymerase</keyword>
<dbReference type="GO" id="GO:0006366">
    <property type="term" value="P:transcription by RNA polymerase II"/>
    <property type="evidence" value="ECO:0007669"/>
    <property type="project" value="InterPro"/>
</dbReference>
<dbReference type="Pfam" id="PF13656">
    <property type="entry name" value="RNA_pol_L_2"/>
    <property type="match status" value="1"/>
</dbReference>
<reference evidence="7 8" key="2">
    <citation type="submission" date="2018-11" db="EMBL/GenBank/DDBJ databases">
        <authorList>
            <consortium name="Pathogen Informatics"/>
        </authorList>
    </citation>
    <scope>NUCLEOTIDE SEQUENCE [LARGE SCALE GENOMIC DNA]</scope>
</reference>
<dbReference type="PANTHER" id="PTHR13946">
    <property type="entry name" value="DNA-DIRECTED RNA POLYMERASE I,II,III"/>
    <property type="match status" value="1"/>
</dbReference>
<evidence type="ECO:0000256" key="4">
    <source>
        <dbReference type="ARBA" id="ARBA00023242"/>
    </source>
</evidence>
<dbReference type="InterPro" id="IPR037685">
    <property type="entry name" value="RBP11"/>
</dbReference>